<feature type="transmembrane region" description="Helical" evidence="1">
    <location>
        <begin position="59"/>
        <end position="77"/>
    </location>
</feature>
<organism evidence="2 3">
    <name type="scientific">Mycolicibacterium obuense</name>
    <dbReference type="NCBI Taxonomy" id="1807"/>
    <lineage>
        <taxon>Bacteria</taxon>
        <taxon>Bacillati</taxon>
        <taxon>Actinomycetota</taxon>
        <taxon>Actinomycetes</taxon>
        <taxon>Mycobacteriales</taxon>
        <taxon>Mycobacteriaceae</taxon>
        <taxon>Mycolicibacterium</taxon>
    </lineage>
</organism>
<dbReference type="RefSeq" id="WP_048422731.1">
    <property type="nucleotide sequence ID" value="NZ_JYNU01000008.1"/>
</dbReference>
<name>A0A0J6WBG8_9MYCO</name>
<keyword evidence="1" id="KW-0812">Transmembrane</keyword>
<keyword evidence="1" id="KW-1133">Transmembrane helix</keyword>
<reference evidence="2 3" key="1">
    <citation type="journal article" date="2015" name="Genome Biol. Evol.">
        <title>Characterization of Three Mycobacterium spp. with Potential Use in Bioremediation by Genome Sequencing and Comparative Genomics.</title>
        <authorList>
            <person name="Das S."/>
            <person name="Pettersson B.M."/>
            <person name="Behra P.R."/>
            <person name="Ramesh M."/>
            <person name="Dasgupta S."/>
            <person name="Bhattacharya A."/>
            <person name="Kirsebom L.A."/>
        </authorList>
    </citation>
    <scope>NUCLEOTIDE SEQUENCE [LARGE SCALE GENOMIC DNA]</scope>
    <source>
        <strain evidence="2 3">DSM 44075</strain>
    </source>
</reference>
<gene>
    <name evidence="2" type="ORF">MOBUDSM44075_01509</name>
</gene>
<accession>A0A0J6WBG8</accession>
<feature type="transmembrane region" description="Helical" evidence="1">
    <location>
        <begin position="97"/>
        <end position="118"/>
    </location>
</feature>
<dbReference type="AlphaFoldDB" id="A0A0J6WBG8"/>
<feature type="transmembrane region" description="Helical" evidence="1">
    <location>
        <begin position="257"/>
        <end position="288"/>
    </location>
</feature>
<evidence type="ECO:0000313" key="2">
    <source>
        <dbReference type="EMBL" id="KMO79017.1"/>
    </source>
</evidence>
<keyword evidence="1" id="KW-0472">Membrane</keyword>
<sequence>MRQVHEWFLHRGLPLVLTRRVRSRVLMARAAPAVAGVGALTAAVLLLAEWTGGDPQVVVLLRLAGITAVLAAAPFALEVLHRRSTTAARLGRRTTALAVMGIFVLVMPFAVSGLSAAALAEMPVFLTVTVVTIWLTYIGLGSIALWAFRFAWEQVGALGTLLSRALPLLMLTVVVYFTGELWQLSARVTRERLWQTIGFLAAVGLAFMVATIRDEVSALRQDRTRQSDPGALLAETPLARLAPGTPTPLSWPERVNVVAVMVVAQAIQVVLFTAGLFLFFIALGFVAVPPDVLVLWSGEQSCPVGVPPCDGTWFGVHVPVPQTVVHMSLFVAVLSGLYFTVSTSVDPLYRERFFEPLISDVAVSLAGRDTYLAMHREEPIR</sequence>
<feature type="transmembrane region" description="Helical" evidence="1">
    <location>
        <begin position="26"/>
        <end position="47"/>
    </location>
</feature>
<dbReference type="Proteomes" id="UP000036313">
    <property type="component" value="Unassembled WGS sequence"/>
</dbReference>
<evidence type="ECO:0008006" key="4">
    <source>
        <dbReference type="Google" id="ProtNLM"/>
    </source>
</evidence>
<feature type="transmembrane region" description="Helical" evidence="1">
    <location>
        <begin position="124"/>
        <end position="148"/>
    </location>
</feature>
<feature type="transmembrane region" description="Helical" evidence="1">
    <location>
        <begin position="323"/>
        <end position="341"/>
    </location>
</feature>
<comment type="caution">
    <text evidence="2">The sequence shown here is derived from an EMBL/GenBank/DDBJ whole genome shotgun (WGS) entry which is preliminary data.</text>
</comment>
<evidence type="ECO:0000313" key="3">
    <source>
        <dbReference type="Proteomes" id="UP000036313"/>
    </source>
</evidence>
<evidence type="ECO:0000256" key="1">
    <source>
        <dbReference type="SAM" id="Phobius"/>
    </source>
</evidence>
<dbReference type="PATRIC" id="fig|1807.14.peg.1519"/>
<proteinExistence type="predicted"/>
<protein>
    <recommendedName>
        <fullName evidence="4">Integral membrane protein</fullName>
    </recommendedName>
</protein>
<feature type="transmembrane region" description="Helical" evidence="1">
    <location>
        <begin position="155"/>
        <end position="178"/>
    </location>
</feature>
<feature type="transmembrane region" description="Helical" evidence="1">
    <location>
        <begin position="193"/>
        <end position="212"/>
    </location>
</feature>
<dbReference type="EMBL" id="JYNU01000008">
    <property type="protein sequence ID" value="KMO79017.1"/>
    <property type="molecule type" value="Genomic_DNA"/>
</dbReference>